<dbReference type="Pfam" id="PF14011">
    <property type="entry name" value="ESX-1_EspG"/>
    <property type="match status" value="1"/>
</dbReference>
<evidence type="ECO:0000313" key="6">
    <source>
        <dbReference type="Proteomes" id="UP000030848"/>
    </source>
</evidence>
<evidence type="ECO:0000256" key="4">
    <source>
        <dbReference type="ARBA" id="ARBA00023186"/>
    </source>
</evidence>
<evidence type="ECO:0000313" key="5">
    <source>
        <dbReference type="EMBL" id="KHF44296.1"/>
    </source>
</evidence>
<evidence type="ECO:0000256" key="1">
    <source>
        <dbReference type="ARBA" id="ARBA00004496"/>
    </source>
</evidence>
<comment type="subcellular location">
    <subcellularLocation>
        <location evidence="1">Cytoplasm</location>
    </subcellularLocation>
</comment>
<dbReference type="OMA" id="HTWTVER"/>
<organism evidence="5 6">
    <name type="scientific">Saccharomonospora viridis</name>
    <dbReference type="NCBI Taxonomy" id="1852"/>
    <lineage>
        <taxon>Bacteria</taxon>
        <taxon>Bacillati</taxon>
        <taxon>Actinomycetota</taxon>
        <taxon>Actinomycetes</taxon>
        <taxon>Pseudonocardiales</taxon>
        <taxon>Pseudonocardiaceae</taxon>
        <taxon>Saccharomonospora</taxon>
    </lineage>
</organism>
<dbReference type="EMBL" id="JRZE01000003">
    <property type="protein sequence ID" value="KHF44296.1"/>
    <property type="molecule type" value="Genomic_DNA"/>
</dbReference>
<evidence type="ECO:0008006" key="7">
    <source>
        <dbReference type="Google" id="ProtNLM"/>
    </source>
</evidence>
<reference evidence="5 6" key="1">
    <citation type="submission" date="2014-10" db="EMBL/GenBank/DDBJ databases">
        <title>Genome sequence of Micropolyspora internatus JCM3315.</title>
        <authorList>
            <person name="Shin S.-K."/>
            <person name="Yi H."/>
        </authorList>
    </citation>
    <scope>NUCLEOTIDE SEQUENCE [LARGE SCALE GENOMIC DNA]</scope>
    <source>
        <strain evidence="5 6">JCM 3315</strain>
    </source>
</reference>
<comment type="similarity">
    <text evidence="2">Belongs to the EspG family.</text>
</comment>
<evidence type="ECO:0000256" key="3">
    <source>
        <dbReference type="ARBA" id="ARBA00022490"/>
    </source>
</evidence>
<proteinExistence type="inferred from homology"/>
<keyword evidence="4" id="KW-0143">Chaperone</keyword>
<gene>
    <name evidence="5" type="ORF">MINT15_11780</name>
</gene>
<evidence type="ECO:0000256" key="2">
    <source>
        <dbReference type="ARBA" id="ARBA00006411"/>
    </source>
</evidence>
<sequence length="250" mass="27581">MDVPVLERPVDIPRVVLLHTWTVERLGDPHPVLGSLGLYVPQDNRAELTRRCLRLLAELGLATDEVLAPRFRDTLLTLAEPGRELYCWSSFADPAHDRACLVAEREGEAVALSVHEDTVTLRPIDPRHLVEEFVTTLPQTPPAPVRPLTVPRVDVENPDDHDMGHTDPLAEPGAADELRTQLSAPRDAAHQLYGAVTYDGARRRSKPLTAIDVSGLGRILVFLDAEDRVHRLPGTPGALVDTLRATWKGL</sequence>
<keyword evidence="3" id="KW-0963">Cytoplasm</keyword>
<comment type="caution">
    <text evidence="5">The sequence shown here is derived from an EMBL/GenBank/DDBJ whole genome shotgun (WGS) entry which is preliminary data.</text>
</comment>
<name>A0A837DEN0_9PSEU</name>
<dbReference type="InterPro" id="IPR025734">
    <property type="entry name" value="EspG"/>
</dbReference>
<dbReference type="AlphaFoldDB" id="A0A837DEN0"/>
<protein>
    <recommendedName>
        <fullName evidence="7">EspG family protein</fullName>
    </recommendedName>
</protein>
<accession>A0A837DEN0</accession>
<dbReference type="OrthoDB" id="3612957at2"/>
<dbReference type="Proteomes" id="UP000030848">
    <property type="component" value="Unassembled WGS sequence"/>
</dbReference>